<dbReference type="InterPro" id="IPR010285">
    <property type="entry name" value="DNA_helicase_pif1-like_DEAD"/>
</dbReference>
<keyword evidence="1" id="KW-0378">Hydrolase</keyword>
<dbReference type="PANTHER" id="PTHR10492">
    <property type="match status" value="1"/>
</dbReference>
<dbReference type="RefSeq" id="XP_052114135.1">
    <property type="nucleotide sequence ID" value="XM_052258175.1"/>
</dbReference>
<sequence length="451" mass="51328">MNKEDYYIRLFLNIQKGCMSFSDLRTIDGVVYDSFKDACYALGLLQDDRKFIDAISEVGTWHSATFLKRFFVVLLTSNNMSRPYFVWQKTWNFLLDDVLYKQRRLLQMEDLIMSEIQIKDIVLAKIEDLLQSNGRSLKEYCGMPYPSENLVSSLEDRIIMEELNFNINALANELINVVVEKYSYGQLYHAQLGLKEGSPLTRLISKAKLIIWDEAPMISKYCYEALDKCLRDILRCSDSYNAYLPFGDGESIVHIPSDILIKNFETALDDLIDFVYPDMLSNLFVENYFKDRVILAPTLDCVTDVNNKITAGLPGQERVYLSSDFVCAEEGNMEFELDAFSSEILNGINCSGLPPHKLVLKVGAPVMLLQNIDQTNGSSNGMRMQVRRMGNHVIECKTLTGNKVGSIVLIPRLNLIPNNETLPVRVTSKDGLRVLLQDHGHLKDNCTMNVV</sequence>
<dbReference type="GO" id="GO:0005524">
    <property type="term" value="F:ATP binding"/>
    <property type="evidence" value="ECO:0007669"/>
    <property type="project" value="UniProtKB-KW"/>
</dbReference>
<evidence type="ECO:0000259" key="2">
    <source>
        <dbReference type="Pfam" id="PF05970"/>
    </source>
</evidence>
<keyword evidence="1" id="KW-0227">DNA damage</keyword>
<evidence type="ECO:0000256" key="1">
    <source>
        <dbReference type="RuleBase" id="RU363044"/>
    </source>
</evidence>
<dbReference type="GO" id="GO:0043139">
    <property type="term" value="F:5'-3' DNA helicase activity"/>
    <property type="evidence" value="ECO:0007669"/>
    <property type="project" value="UniProtKB-EC"/>
</dbReference>
<dbReference type="GO" id="GO:0006281">
    <property type="term" value="P:DNA repair"/>
    <property type="evidence" value="ECO:0007669"/>
    <property type="project" value="UniProtKB-KW"/>
</dbReference>
<keyword evidence="1" id="KW-0233">DNA recombination</keyword>
<evidence type="ECO:0000259" key="3">
    <source>
        <dbReference type="Pfam" id="PF21530"/>
    </source>
</evidence>
<keyword evidence="1" id="KW-0067">ATP-binding</keyword>
<dbReference type="AlphaFoldDB" id="A0A9C6TCQ4"/>
<dbReference type="EC" id="5.6.2.3" evidence="1"/>
<keyword evidence="1" id="KW-0547">Nucleotide-binding</keyword>
<dbReference type="GO" id="GO:0000723">
    <property type="term" value="P:telomere maintenance"/>
    <property type="evidence" value="ECO:0007669"/>
    <property type="project" value="InterPro"/>
</dbReference>
<dbReference type="InterPro" id="IPR027417">
    <property type="entry name" value="P-loop_NTPase"/>
</dbReference>
<dbReference type="Pfam" id="PF05970">
    <property type="entry name" value="PIF1"/>
    <property type="match status" value="1"/>
</dbReference>
<comment type="cofactor">
    <cofactor evidence="1">
        <name>Mg(2+)</name>
        <dbReference type="ChEBI" id="CHEBI:18420"/>
    </cofactor>
</comment>
<accession>A0A9C6TCQ4</accession>
<protein>
    <recommendedName>
        <fullName evidence="1">ATP-dependent DNA helicase</fullName>
        <ecNumber evidence="1">5.6.2.3</ecNumber>
    </recommendedName>
</protein>
<comment type="similarity">
    <text evidence="1">Belongs to the helicase family.</text>
</comment>
<feature type="domain" description="DNA helicase Pif1-like DEAD-box helicase" evidence="2">
    <location>
        <begin position="191"/>
        <end position="247"/>
    </location>
</feature>
<evidence type="ECO:0000313" key="5">
    <source>
        <dbReference type="RefSeq" id="XP_052114135.1"/>
    </source>
</evidence>
<name>A0A9C6TCQ4_ARADU</name>
<dbReference type="SUPFAM" id="SSF52540">
    <property type="entry name" value="P-loop containing nucleoside triphosphate hydrolases"/>
    <property type="match status" value="1"/>
</dbReference>
<organism evidence="4 5">
    <name type="scientific">Arachis duranensis</name>
    <name type="common">Wild peanut</name>
    <dbReference type="NCBI Taxonomy" id="130453"/>
    <lineage>
        <taxon>Eukaryota</taxon>
        <taxon>Viridiplantae</taxon>
        <taxon>Streptophyta</taxon>
        <taxon>Embryophyta</taxon>
        <taxon>Tracheophyta</taxon>
        <taxon>Spermatophyta</taxon>
        <taxon>Magnoliopsida</taxon>
        <taxon>eudicotyledons</taxon>
        <taxon>Gunneridae</taxon>
        <taxon>Pentapetalae</taxon>
        <taxon>rosids</taxon>
        <taxon>fabids</taxon>
        <taxon>Fabales</taxon>
        <taxon>Fabaceae</taxon>
        <taxon>Papilionoideae</taxon>
        <taxon>50 kb inversion clade</taxon>
        <taxon>dalbergioids sensu lato</taxon>
        <taxon>Dalbergieae</taxon>
        <taxon>Pterocarpus clade</taxon>
        <taxon>Arachis</taxon>
    </lineage>
</organism>
<gene>
    <name evidence="5" type="primary">LOC107477840</name>
</gene>
<dbReference type="InterPro" id="IPR049163">
    <property type="entry name" value="Pif1-like_2B_dom"/>
</dbReference>
<keyword evidence="1" id="KW-0347">Helicase</keyword>
<proteinExistence type="inferred from homology"/>
<keyword evidence="4" id="KW-1185">Reference proteome</keyword>
<reference evidence="4" key="1">
    <citation type="journal article" date="2016" name="Nat. Genet.">
        <title>The genome sequences of Arachis duranensis and Arachis ipaensis, the diploid ancestors of cultivated peanut.</title>
        <authorList>
            <person name="Bertioli D.J."/>
            <person name="Cannon S.B."/>
            <person name="Froenicke L."/>
            <person name="Huang G."/>
            <person name="Farmer A.D."/>
            <person name="Cannon E.K."/>
            <person name="Liu X."/>
            <person name="Gao D."/>
            <person name="Clevenger J."/>
            <person name="Dash S."/>
            <person name="Ren L."/>
            <person name="Moretzsohn M.C."/>
            <person name="Shirasawa K."/>
            <person name="Huang W."/>
            <person name="Vidigal B."/>
            <person name="Abernathy B."/>
            <person name="Chu Y."/>
            <person name="Niederhuth C.E."/>
            <person name="Umale P."/>
            <person name="Araujo A.C."/>
            <person name="Kozik A."/>
            <person name="Kim K.D."/>
            <person name="Burow M.D."/>
            <person name="Varshney R.K."/>
            <person name="Wang X."/>
            <person name="Zhang X."/>
            <person name="Barkley N."/>
            <person name="Guimaraes P.M."/>
            <person name="Isobe S."/>
            <person name="Guo B."/>
            <person name="Liao B."/>
            <person name="Stalker H.T."/>
            <person name="Schmitz R.J."/>
            <person name="Scheffler B.E."/>
            <person name="Leal-Bertioli S.C."/>
            <person name="Xun X."/>
            <person name="Jackson S.A."/>
            <person name="Michelmore R."/>
            <person name="Ozias-Akins P."/>
        </authorList>
    </citation>
    <scope>NUCLEOTIDE SEQUENCE [LARGE SCALE GENOMIC DNA]</scope>
    <source>
        <strain evidence="4">cv. V14167</strain>
    </source>
</reference>
<reference evidence="5" key="2">
    <citation type="submission" date="2025-08" db="UniProtKB">
        <authorList>
            <consortium name="RefSeq"/>
        </authorList>
    </citation>
    <scope>IDENTIFICATION</scope>
    <source>
        <tissue evidence="5">Whole plant</tissue>
    </source>
</reference>
<comment type="catalytic activity">
    <reaction evidence="1">
        <text>ATP + H2O = ADP + phosphate + H(+)</text>
        <dbReference type="Rhea" id="RHEA:13065"/>
        <dbReference type="ChEBI" id="CHEBI:15377"/>
        <dbReference type="ChEBI" id="CHEBI:15378"/>
        <dbReference type="ChEBI" id="CHEBI:30616"/>
        <dbReference type="ChEBI" id="CHEBI:43474"/>
        <dbReference type="ChEBI" id="CHEBI:456216"/>
        <dbReference type="EC" id="5.6.2.3"/>
    </reaction>
</comment>
<dbReference type="GeneID" id="107477840"/>
<evidence type="ECO:0000313" key="4">
    <source>
        <dbReference type="Proteomes" id="UP000515211"/>
    </source>
</evidence>
<dbReference type="KEGG" id="adu:107477840"/>
<dbReference type="Proteomes" id="UP000515211">
    <property type="component" value="Chromosome 3"/>
</dbReference>
<keyword evidence="1" id="KW-0234">DNA repair</keyword>
<feature type="domain" description="DNA helicase Pif1-like 2B" evidence="3">
    <location>
        <begin position="343"/>
        <end position="387"/>
    </location>
</feature>
<dbReference type="GO" id="GO:0016787">
    <property type="term" value="F:hydrolase activity"/>
    <property type="evidence" value="ECO:0007669"/>
    <property type="project" value="UniProtKB-KW"/>
</dbReference>
<dbReference type="GO" id="GO:0006310">
    <property type="term" value="P:DNA recombination"/>
    <property type="evidence" value="ECO:0007669"/>
    <property type="project" value="UniProtKB-KW"/>
</dbReference>
<dbReference type="PANTHER" id="PTHR10492:SF74">
    <property type="entry name" value="ATP-DEPENDENT DNA HELICASE"/>
    <property type="match status" value="1"/>
</dbReference>
<dbReference type="Pfam" id="PF21530">
    <property type="entry name" value="Pif1_2B_dom"/>
    <property type="match status" value="1"/>
</dbReference>